<dbReference type="EMBL" id="JBAWTH010000170">
    <property type="protein sequence ID" value="KAL2273931.1"/>
    <property type="molecule type" value="Genomic_DNA"/>
</dbReference>
<organism evidence="1 2">
    <name type="scientific">Diaporthe vaccinii</name>
    <dbReference type="NCBI Taxonomy" id="105482"/>
    <lineage>
        <taxon>Eukaryota</taxon>
        <taxon>Fungi</taxon>
        <taxon>Dikarya</taxon>
        <taxon>Ascomycota</taxon>
        <taxon>Pezizomycotina</taxon>
        <taxon>Sordariomycetes</taxon>
        <taxon>Sordariomycetidae</taxon>
        <taxon>Diaporthales</taxon>
        <taxon>Diaporthaceae</taxon>
        <taxon>Diaporthe</taxon>
        <taxon>Diaporthe eres species complex</taxon>
    </lineage>
</organism>
<name>A0ABR4DU91_9PEZI</name>
<evidence type="ECO:0000313" key="1">
    <source>
        <dbReference type="EMBL" id="KAL2273931.1"/>
    </source>
</evidence>
<comment type="caution">
    <text evidence="1">The sequence shown here is derived from an EMBL/GenBank/DDBJ whole genome shotgun (WGS) entry which is preliminary data.</text>
</comment>
<evidence type="ECO:0000313" key="2">
    <source>
        <dbReference type="Proteomes" id="UP001600888"/>
    </source>
</evidence>
<protein>
    <submittedName>
        <fullName evidence="1">Uncharacterized protein</fullName>
    </submittedName>
</protein>
<reference evidence="1 2" key="1">
    <citation type="submission" date="2024-03" db="EMBL/GenBank/DDBJ databases">
        <title>A high-quality draft genome sequence of Diaporthe vaccinii, a causative agent of upright dieback and viscid rot disease in cranberry plants.</title>
        <authorList>
            <person name="Sarrasin M."/>
            <person name="Lang B.F."/>
            <person name="Burger G."/>
        </authorList>
    </citation>
    <scope>NUCLEOTIDE SEQUENCE [LARGE SCALE GENOMIC DNA]</scope>
    <source>
        <strain evidence="1 2">IS7</strain>
    </source>
</reference>
<accession>A0ABR4DU91</accession>
<keyword evidence="2" id="KW-1185">Reference proteome</keyword>
<proteinExistence type="predicted"/>
<sequence>MYIQQSFFTTTGIRCTNPPQKARPVPELHLSQNDRPSPLVYIESDQWYIQFDTEWCLCVCCRSMEEDVRNLPNARRVYPSLPPYAMHIRLSS</sequence>
<gene>
    <name evidence="1" type="ORF">FJTKL_04009</name>
</gene>
<dbReference type="Proteomes" id="UP001600888">
    <property type="component" value="Unassembled WGS sequence"/>
</dbReference>